<dbReference type="PANTHER" id="PTHR33238:SF7">
    <property type="entry name" value="IRON-DEPENDENT TRANSCRIPTIONAL REGULATOR"/>
    <property type="match status" value="1"/>
</dbReference>
<dbReference type="InterPro" id="IPR038157">
    <property type="entry name" value="FeoA_core_dom"/>
</dbReference>
<dbReference type="CDD" id="cd00090">
    <property type="entry name" value="HTH_ARSR"/>
    <property type="match status" value="1"/>
</dbReference>
<dbReference type="InterPro" id="IPR036390">
    <property type="entry name" value="WH_DNA-bd_sf"/>
</dbReference>
<dbReference type="InterPro" id="IPR050536">
    <property type="entry name" value="DtxR_MntR_Metal-Reg"/>
</dbReference>
<keyword evidence="5" id="KW-0805">Transcription regulation</keyword>
<dbReference type="AlphaFoldDB" id="A0A0E4G9N8"/>
<comment type="subcellular location">
    <subcellularLocation>
        <location evidence="1">Cytoplasm</location>
    </subcellularLocation>
</comment>
<keyword evidence="7" id="KW-0804">Transcription</keyword>
<evidence type="ECO:0000256" key="5">
    <source>
        <dbReference type="ARBA" id="ARBA00023015"/>
    </source>
</evidence>
<dbReference type="InterPro" id="IPR022687">
    <property type="entry name" value="HTH_DTXR"/>
</dbReference>
<evidence type="ECO:0000256" key="7">
    <source>
        <dbReference type="ARBA" id="ARBA00023163"/>
    </source>
</evidence>
<evidence type="ECO:0000259" key="8">
    <source>
        <dbReference type="PROSITE" id="PS50944"/>
    </source>
</evidence>
<accession>A0A0E4G9N8</accession>
<dbReference type="EMBL" id="CGIH01000009">
    <property type="protein sequence ID" value="CFX18185.1"/>
    <property type="molecule type" value="Genomic_DNA"/>
</dbReference>
<dbReference type="Gene3D" id="1.10.60.10">
    <property type="entry name" value="Iron dependent repressor, metal binding and dimerisation domain"/>
    <property type="match status" value="1"/>
</dbReference>
<dbReference type="GO" id="GO:0003700">
    <property type="term" value="F:DNA-binding transcription factor activity"/>
    <property type="evidence" value="ECO:0007669"/>
    <property type="project" value="InterPro"/>
</dbReference>
<dbReference type="GO" id="GO:0005737">
    <property type="term" value="C:cytoplasm"/>
    <property type="evidence" value="ECO:0007669"/>
    <property type="project" value="UniProtKB-SubCell"/>
</dbReference>
<dbReference type="Gene3D" id="2.30.30.90">
    <property type="match status" value="1"/>
</dbReference>
<dbReference type="InterPro" id="IPR036421">
    <property type="entry name" value="Fe_dep_repressor_sf"/>
</dbReference>
<dbReference type="InterPro" id="IPR022689">
    <property type="entry name" value="Iron_dep_repressor"/>
</dbReference>
<comment type="subunit">
    <text evidence="3">Homodimer.</text>
</comment>
<dbReference type="Proteomes" id="UP000045545">
    <property type="component" value="Unassembled WGS sequence"/>
</dbReference>
<dbReference type="SMART" id="SM00899">
    <property type="entry name" value="FeoA"/>
    <property type="match status" value="1"/>
</dbReference>
<evidence type="ECO:0000256" key="1">
    <source>
        <dbReference type="ARBA" id="ARBA00004496"/>
    </source>
</evidence>
<dbReference type="SUPFAM" id="SSF50037">
    <property type="entry name" value="C-terminal domain of transcriptional repressors"/>
    <property type="match status" value="1"/>
</dbReference>
<sequence length="211" mass="23586">MEDKLTPSQEDYLEVILQLSQEDGKATVSDIARQMNIAKPSVNQAISTLHREGLVTQERYGPVYLTETGRIKAQEVWKRHQIINDFLQEILNVSPAVADQDACLMEHVISAETLEKMNCFLAAQPSANQMPARSLTLADIHPGQKARIIKHSAGNSHLKKRLLEMGLVPDTVVMVERFAPLGDPIEILIKSYHVSLRKEEAASLLVELIQD</sequence>
<dbReference type="InterPro" id="IPR008988">
    <property type="entry name" value="Transcriptional_repressor_C"/>
</dbReference>
<dbReference type="STRING" id="690567.738"/>
<keyword evidence="10" id="KW-1185">Reference proteome</keyword>
<dbReference type="GO" id="GO:0046983">
    <property type="term" value="F:protein dimerization activity"/>
    <property type="evidence" value="ECO:0007669"/>
    <property type="project" value="InterPro"/>
</dbReference>
<keyword evidence="4" id="KW-0408">Iron</keyword>
<dbReference type="InterPro" id="IPR036388">
    <property type="entry name" value="WH-like_DNA-bd_sf"/>
</dbReference>
<evidence type="ECO:0000313" key="9">
    <source>
        <dbReference type="EMBL" id="CFX18185.1"/>
    </source>
</evidence>
<proteinExistence type="inferred from homology"/>
<dbReference type="Gene3D" id="1.10.10.10">
    <property type="entry name" value="Winged helix-like DNA-binding domain superfamily/Winged helix DNA-binding domain"/>
    <property type="match status" value="1"/>
</dbReference>
<dbReference type="Pfam" id="PF02742">
    <property type="entry name" value="Fe_dep_repr_C"/>
    <property type="match status" value="1"/>
</dbReference>
<evidence type="ECO:0000256" key="3">
    <source>
        <dbReference type="ARBA" id="ARBA00011738"/>
    </source>
</evidence>
<evidence type="ECO:0000256" key="6">
    <source>
        <dbReference type="ARBA" id="ARBA00023125"/>
    </source>
</evidence>
<dbReference type="SUPFAM" id="SSF46785">
    <property type="entry name" value="Winged helix' DNA-binding domain"/>
    <property type="match status" value="1"/>
</dbReference>
<evidence type="ECO:0000313" key="10">
    <source>
        <dbReference type="Proteomes" id="UP000045545"/>
    </source>
</evidence>
<name>A0A0E4G9N8_9FIRM</name>
<dbReference type="GO" id="GO:0046914">
    <property type="term" value="F:transition metal ion binding"/>
    <property type="evidence" value="ECO:0007669"/>
    <property type="project" value="InterPro"/>
</dbReference>
<keyword evidence="6" id="KW-0238">DNA-binding</keyword>
<dbReference type="PANTHER" id="PTHR33238">
    <property type="entry name" value="IRON (METAL) DEPENDENT REPRESSOR, DTXR FAMILY"/>
    <property type="match status" value="1"/>
</dbReference>
<reference evidence="9 10" key="1">
    <citation type="submission" date="2015-03" db="EMBL/GenBank/DDBJ databases">
        <authorList>
            <person name="Murphy D."/>
        </authorList>
    </citation>
    <scope>NUCLEOTIDE SEQUENCE [LARGE SCALE GENOMIC DNA]</scope>
    <source>
        <strain evidence="9 10">OL-4</strain>
    </source>
</reference>
<protein>
    <submittedName>
        <fullName evidence="9">Iron dependent repressor, diptheria toxin type</fullName>
    </submittedName>
</protein>
<dbReference type="PROSITE" id="PS50944">
    <property type="entry name" value="HTH_DTXR"/>
    <property type="match status" value="1"/>
</dbReference>
<dbReference type="InterPro" id="IPR007167">
    <property type="entry name" value="Fe-transptr_FeoA-like"/>
</dbReference>
<organism evidence="9 10">
    <name type="scientific">Syntrophomonas zehnderi OL-4</name>
    <dbReference type="NCBI Taxonomy" id="690567"/>
    <lineage>
        <taxon>Bacteria</taxon>
        <taxon>Bacillati</taxon>
        <taxon>Bacillota</taxon>
        <taxon>Clostridia</taxon>
        <taxon>Eubacteriales</taxon>
        <taxon>Syntrophomonadaceae</taxon>
        <taxon>Syntrophomonas</taxon>
    </lineage>
</organism>
<dbReference type="Pfam" id="PF01325">
    <property type="entry name" value="Fe_dep_repress"/>
    <property type="match status" value="1"/>
</dbReference>
<dbReference type="SMART" id="SM00529">
    <property type="entry name" value="HTH_DTXR"/>
    <property type="match status" value="1"/>
</dbReference>
<gene>
    <name evidence="9" type="ORF">738</name>
</gene>
<comment type="similarity">
    <text evidence="2">Belongs to the DtxR/MntR family.</text>
</comment>
<dbReference type="InterPro" id="IPR011991">
    <property type="entry name" value="ArsR-like_HTH"/>
</dbReference>
<feature type="domain" description="HTH dtxR-type" evidence="8">
    <location>
        <begin position="5"/>
        <end position="66"/>
    </location>
</feature>
<evidence type="ECO:0000256" key="2">
    <source>
        <dbReference type="ARBA" id="ARBA00007871"/>
    </source>
</evidence>
<dbReference type="RefSeq" id="WP_046495898.1">
    <property type="nucleotide sequence ID" value="NZ_CGIH01000009.1"/>
</dbReference>
<evidence type="ECO:0000256" key="4">
    <source>
        <dbReference type="ARBA" id="ARBA00023004"/>
    </source>
</evidence>
<dbReference type="InterPro" id="IPR001367">
    <property type="entry name" value="Fe_dep_repressor"/>
</dbReference>
<dbReference type="OrthoDB" id="9794394at2"/>
<dbReference type="Pfam" id="PF04023">
    <property type="entry name" value="FeoA"/>
    <property type="match status" value="1"/>
</dbReference>
<dbReference type="GO" id="GO:0003677">
    <property type="term" value="F:DNA binding"/>
    <property type="evidence" value="ECO:0007669"/>
    <property type="project" value="UniProtKB-KW"/>
</dbReference>